<gene>
    <name evidence="1" type="ORF">UFOVP1004_16</name>
</gene>
<accession>A0A6J5QDR4</accession>
<name>A0A6J5QDR4_9CAUD</name>
<evidence type="ECO:0000313" key="1">
    <source>
        <dbReference type="EMBL" id="CAB4177824.1"/>
    </source>
</evidence>
<sequence>MRGKRRVLKSVEAVHGNTVDLSTPSCACASWEGPQSHVGGHHYLCERFDLAGERQRWVTLLGGLIDEVNAGVANGPHYCTAMKATGRTR</sequence>
<protein>
    <submittedName>
        <fullName evidence="1">Uncharacterized protein</fullName>
    </submittedName>
</protein>
<organism evidence="1">
    <name type="scientific">uncultured Caudovirales phage</name>
    <dbReference type="NCBI Taxonomy" id="2100421"/>
    <lineage>
        <taxon>Viruses</taxon>
        <taxon>Duplodnaviria</taxon>
        <taxon>Heunggongvirae</taxon>
        <taxon>Uroviricota</taxon>
        <taxon>Caudoviricetes</taxon>
        <taxon>Peduoviridae</taxon>
        <taxon>Maltschvirus</taxon>
        <taxon>Maltschvirus maltsch</taxon>
    </lineage>
</organism>
<dbReference type="EMBL" id="LR796964">
    <property type="protein sequence ID" value="CAB4177824.1"/>
    <property type="molecule type" value="Genomic_DNA"/>
</dbReference>
<proteinExistence type="predicted"/>
<reference evidence="1" key="1">
    <citation type="submission" date="2020-05" db="EMBL/GenBank/DDBJ databases">
        <authorList>
            <person name="Chiriac C."/>
            <person name="Salcher M."/>
            <person name="Ghai R."/>
            <person name="Kavagutti S V."/>
        </authorList>
    </citation>
    <scope>NUCLEOTIDE SEQUENCE</scope>
</reference>